<feature type="transmembrane region" description="Helical" evidence="7">
    <location>
        <begin position="36"/>
        <end position="59"/>
    </location>
</feature>
<evidence type="ECO:0000313" key="10">
    <source>
        <dbReference type="EMBL" id="MBC8542547.1"/>
    </source>
</evidence>
<evidence type="ECO:0000256" key="2">
    <source>
        <dbReference type="ARBA" id="ARBA00022448"/>
    </source>
</evidence>
<evidence type="ECO:0000256" key="5">
    <source>
        <dbReference type="ARBA" id="ARBA00022989"/>
    </source>
</evidence>
<evidence type="ECO:0000256" key="4">
    <source>
        <dbReference type="ARBA" id="ARBA00022692"/>
    </source>
</evidence>
<accession>A0A926DRM3</accession>
<evidence type="ECO:0000259" key="9">
    <source>
        <dbReference type="PROSITE" id="PS50928"/>
    </source>
</evidence>
<dbReference type="InterPro" id="IPR000515">
    <property type="entry name" value="MetI-like"/>
</dbReference>
<evidence type="ECO:0000256" key="6">
    <source>
        <dbReference type="ARBA" id="ARBA00023136"/>
    </source>
</evidence>
<dbReference type="SUPFAM" id="SSF161098">
    <property type="entry name" value="MetI-like"/>
    <property type="match status" value="1"/>
</dbReference>
<keyword evidence="3" id="KW-1003">Cell membrane</keyword>
<organism evidence="10 11">
    <name type="scientific">Bianquea renquensis</name>
    <dbReference type="NCBI Taxonomy" id="2763661"/>
    <lineage>
        <taxon>Bacteria</taxon>
        <taxon>Bacillati</taxon>
        <taxon>Bacillota</taxon>
        <taxon>Clostridia</taxon>
        <taxon>Eubacteriales</taxon>
        <taxon>Bianqueaceae</taxon>
        <taxon>Bianquea</taxon>
    </lineage>
</organism>
<feature type="region of interest" description="Disordered" evidence="8">
    <location>
        <begin position="1"/>
        <end position="22"/>
    </location>
</feature>
<sequence length="323" mass="36186">MEFGNRTIAARNGTKTGRRRKRGGIGAKEQLQLMLIMLPPLILIFIFSYIPLYGVLIAFQDFVPGNPILSFDGSTQWVGLKHFTDFITSRTFTRLFRNTLVLSGLNLVFGFTAPIIFSLILNEVKISSYKKLVQTASYLPYFISTVIAAGMVLSFIDTNGLINRIREIFGLPSKAFSMDPNCFPAIYTITNVWKTFGWDSILYMSAMSSIDMNLYEAAKLDGANRVQQMWNITLPSIKPTIMLLLIFAIGSVLSTNTDLVLLLYNPAVYETADVMATYVYRDSLLGGRFSFGTAVGLFTSVLNFTLVFIANFISRKVADYSLW</sequence>
<keyword evidence="11" id="KW-1185">Reference proteome</keyword>
<dbReference type="GO" id="GO:0005886">
    <property type="term" value="C:plasma membrane"/>
    <property type="evidence" value="ECO:0007669"/>
    <property type="project" value="UniProtKB-SubCell"/>
</dbReference>
<proteinExistence type="inferred from homology"/>
<feature type="transmembrane region" description="Helical" evidence="7">
    <location>
        <begin position="241"/>
        <end position="264"/>
    </location>
</feature>
<feature type="transmembrane region" description="Helical" evidence="7">
    <location>
        <begin position="289"/>
        <end position="313"/>
    </location>
</feature>
<dbReference type="InterPro" id="IPR035906">
    <property type="entry name" value="MetI-like_sf"/>
</dbReference>
<evidence type="ECO:0000256" key="8">
    <source>
        <dbReference type="SAM" id="MobiDB-lite"/>
    </source>
</evidence>
<keyword evidence="2 7" id="KW-0813">Transport</keyword>
<dbReference type="PANTHER" id="PTHR30193">
    <property type="entry name" value="ABC TRANSPORTER PERMEASE PROTEIN"/>
    <property type="match status" value="1"/>
</dbReference>
<evidence type="ECO:0000256" key="3">
    <source>
        <dbReference type="ARBA" id="ARBA00022475"/>
    </source>
</evidence>
<evidence type="ECO:0000256" key="1">
    <source>
        <dbReference type="ARBA" id="ARBA00004651"/>
    </source>
</evidence>
<dbReference type="InterPro" id="IPR051393">
    <property type="entry name" value="ABC_transporter_permease"/>
</dbReference>
<dbReference type="PANTHER" id="PTHR30193:SF44">
    <property type="entry name" value="LACTOSE TRANSPORT SYSTEM PERMEASE PROTEIN LACF"/>
    <property type="match status" value="1"/>
</dbReference>
<keyword evidence="4 7" id="KW-0812">Transmembrane</keyword>
<reference evidence="10" key="1">
    <citation type="submission" date="2020-08" db="EMBL/GenBank/DDBJ databases">
        <title>Genome public.</title>
        <authorList>
            <person name="Liu C."/>
            <person name="Sun Q."/>
        </authorList>
    </citation>
    <scope>NUCLEOTIDE SEQUENCE</scope>
    <source>
        <strain evidence="10">NSJ-32</strain>
    </source>
</reference>
<dbReference type="Pfam" id="PF00528">
    <property type="entry name" value="BPD_transp_1"/>
    <property type="match status" value="1"/>
</dbReference>
<feature type="domain" description="ABC transmembrane type-1" evidence="9">
    <location>
        <begin position="96"/>
        <end position="310"/>
    </location>
</feature>
<evidence type="ECO:0000256" key="7">
    <source>
        <dbReference type="RuleBase" id="RU363032"/>
    </source>
</evidence>
<feature type="transmembrane region" description="Helical" evidence="7">
    <location>
        <begin position="141"/>
        <end position="162"/>
    </location>
</feature>
<comment type="subcellular location">
    <subcellularLocation>
        <location evidence="1 7">Cell membrane</location>
        <topology evidence="1 7">Multi-pass membrane protein</topology>
    </subcellularLocation>
</comment>
<dbReference type="RefSeq" id="WP_177719362.1">
    <property type="nucleotide sequence ID" value="NZ_JACRSQ010000003.1"/>
</dbReference>
<feature type="transmembrane region" description="Helical" evidence="7">
    <location>
        <begin position="100"/>
        <end position="121"/>
    </location>
</feature>
<keyword evidence="5 7" id="KW-1133">Transmembrane helix</keyword>
<dbReference type="GO" id="GO:0055085">
    <property type="term" value="P:transmembrane transport"/>
    <property type="evidence" value="ECO:0007669"/>
    <property type="project" value="InterPro"/>
</dbReference>
<name>A0A926DRM3_9FIRM</name>
<evidence type="ECO:0000313" key="11">
    <source>
        <dbReference type="Proteomes" id="UP000657006"/>
    </source>
</evidence>
<comment type="caution">
    <text evidence="10">The sequence shown here is derived from an EMBL/GenBank/DDBJ whole genome shotgun (WGS) entry which is preliminary data.</text>
</comment>
<dbReference type="CDD" id="cd06261">
    <property type="entry name" value="TM_PBP2"/>
    <property type="match status" value="1"/>
</dbReference>
<comment type="similarity">
    <text evidence="7">Belongs to the binding-protein-dependent transport system permease family.</text>
</comment>
<dbReference type="Proteomes" id="UP000657006">
    <property type="component" value="Unassembled WGS sequence"/>
</dbReference>
<keyword evidence="6 7" id="KW-0472">Membrane</keyword>
<dbReference type="PROSITE" id="PS50928">
    <property type="entry name" value="ABC_TM1"/>
    <property type="match status" value="1"/>
</dbReference>
<dbReference type="AlphaFoldDB" id="A0A926DRM3"/>
<dbReference type="Gene3D" id="1.10.3720.10">
    <property type="entry name" value="MetI-like"/>
    <property type="match status" value="1"/>
</dbReference>
<protein>
    <submittedName>
        <fullName evidence="10">Sugar ABC transporter permease</fullName>
    </submittedName>
</protein>
<gene>
    <name evidence="10" type="ORF">H8730_03165</name>
</gene>
<dbReference type="EMBL" id="JACRSQ010000003">
    <property type="protein sequence ID" value="MBC8542547.1"/>
    <property type="molecule type" value="Genomic_DNA"/>
</dbReference>